<dbReference type="RefSeq" id="WP_220184191.1">
    <property type="nucleotide sequence ID" value="NZ_JACEOL010000048.1"/>
</dbReference>
<gene>
    <name evidence="1" type="ORF">H2C83_13740</name>
</gene>
<accession>A0A7W2ARU5</accession>
<dbReference type="EMBL" id="JACEOL010000048">
    <property type="protein sequence ID" value="MBA4603364.1"/>
    <property type="molecule type" value="Genomic_DNA"/>
</dbReference>
<sequence>MAQVTGSIYWKRVSSCRLKVKRYHGRKNGETVSGAGKLYVLLPVSRSPNMALMICFSTIGGADCCLSFFGNWEAFLVMAIKAFAVK</sequence>
<name>A0A7W2ARU5_9BACL</name>
<protein>
    <submittedName>
        <fullName evidence="1">Uncharacterized protein</fullName>
    </submittedName>
</protein>
<organism evidence="1 2">
    <name type="scientific">Thermoactinomyces mirandus</name>
    <dbReference type="NCBI Taxonomy" id="2756294"/>
    <lineage>
        <taxon>Bacteria</taxon>
        <taxon>Bacillati</taxon>
        <taxon>Bacillota</taxon>
        <taxon>Bacilli</taxon>
        <taxon>Bacillales</taxon>
        <taxon>Thermoactinomycetaceae</taxon>
        <taxon>Thermoactinomyces</taxon>
    </lineage>
</organism>
<evidence type="ECO:0000313" key="2">
    <source>
        <dbReference type="Proteomes" id="UP000538292"/>
    </source>
</evidence>
<reference evidence="1 2" key="1">
    <citation type="submission" date="2020-07" db="EMBL/GenBank/DDBJ databases">
        <title>Thermoactinomyces phylogeny.</title>
        <authorList>
            <person name="Dunlap C."/>
        </authorList>
    </citation>
    <scope>NUCLEOTIDE SEQUENCE [LARGE SCALE GENOMIC DNA]</scope>
    <source>
        <strain evidence="1 2">AMNI-1</strain>
    </source>
</reference>
<keyword evidence="2" id="KW-1185">Reference proteome</keyword>
<proteinExistence type="predicted"/>
<comment type="caution">
    <text evidence="1">The sequence shown here is derived from an EMBL/GenBank/DDBJ whole genome shotgun (WGS) entry which is preliminary data.</text>
</comment>
<evidence type="ECO:0000313" key="1">
    <source>
        <dbReference type="EMBL" id="MBA4603364.1"/>
    </source>
</evidence>
<dbReference type="Proteomes" id="UP000538292">
    <property type="component" value="Unassembled WGS sequence"/>
</dbReference>
<dbReference type="AlphaFoldDB" id="A0A7W2ARU5"/>